<name>A0A182QM61_9DIPT</name>
<accession>A0A182QM61</accession>
<evidence type="ECO:0000313" key="3">
    <source>
        <dbReference type="Proteomes" id="UP000075886"/>
    </source>
</evidence>
<dbReference type="VEuPathDB" id="VectorBase:AFAF012970"/>
<dbReference type="AlphaFoldDB" id="A0A182QM61"/>
<proteinExistence type="predicted"/>
<protein>
    <submittedName>
        <fullName evidence="2">Uncharacterized protein</fullName>
    </submittedName>
</protein>
<evidence type="ECO:0000313" key="2">
    <source>
        <dbReference type="EnsemblMetazoa" id="AFAF012970-PA"/>
    </source>
</evidence>
<dbReference type="EMBL" id="AXCN02001978">
    <property type="status" value="NOT_ANNOTATED_CDS"/>
    <property type="molecule type" value="Genomic_DNA"/>
</dbReference>
<dbReference type="Proteomes" id="UP000075886">
    <property type="component" value="Unassembled WGS sequence"/>
</dbReference>
<evidence type="ECO:0000256" key="1">
    <source>
        <dbReference type="SAM" id="MobiDB-lite"/>
    </source>
</evidence>
<dbReference type="EnsemblMetazoa" id="AFAF012970-RA">
    <property type="protein sequence ID" value="AFAF012970-PA"/>
    <property type="gene ID" value="AFAF012970"/>
</dbReference>
<keyword evidence="3" id="KW-1185">Reference proteome</keyword>
<reference evidence="3" key="1">
    <citation type="submission" date="2014-01" db="EMBL/GenBank/DDBJ databases">
        <title>The Genome Sequence of Anopheles farauti FAR1 (V2).</title>
        <authorList>
            <consortium name="The Broad Institute Genomics Platform"/>
            <person name="Neafsey D.E."/>
            <person name="Besansky N."/>
            <person name="Howell P."/>
            <person name="Walton C."/>
            <person name="Young S.K."/>
            <person name="Zeng Q."/>
            <person name="Gargeya S."/>
            <person name="Fitzgerald M."/>
            <person name="Haas B."/>
            <person name="Abouelleil A."/>
            <person name="Allen A.W."/>
            <person name="Alvarado L."/>
            <person name="Arachchi H.M."/>
            <person name="Berlin A.M."/>
            <person name="Chapman S.B."/>
            <person name="Gainer-Dewar J."/>
            <person name="Goldberg J."/>
            <person name="Griggs A."/>
            <person name="Gujja S."/>
            <person name="Hansen M."/>
            <person name="Howarth C."/>
            <person name="Imamovic A."/>
            <person name="Ireland A."/>
            <person name="Larimer J."/>
            <person name="McCowan C."/>
            <person name="Murphy C."/>
            <person name="Pearson M."/>
            <person name="Poon T.W."/>
            <person name="Priest M."/>
            <person name="Roberts A."/>
            <person name="Saif S."/>
            <person name="Shea T."/>
            <person name="Sisk P."/>
            <person name="Sykes S."/>
            <person name="Wortman J."/>
            <person name="Nusbaum C."/>
            <person name="Birren B."/>
        </authorList>
    </citation>
    <scope>NUCLEOTIDE SEQUENCE [LARGE SCALE GENOMIC DNA]</scope>
    <source>
        <strain evidence="3">FAR1</strain>
    </source>
</reference>
<organism evidence="2 3">
    <name type="scientific">Anopheles farauti</name>
    <dbReference type="NCBI Taxonomy" id="69004"/>
    <lineage>
        <taxon>Eukaryota</taxon>
        <taxon>Metazoa</taxon>
        <taxon>Ecdysozoa</taxon>
        <taxon>Arthropoda</taxon>
        <taxon>Hexapoda</taxon>
        <taxon>Insecta</taxon>
        <taxon>Pterygota</taxon>
        <taxon>Neoptera</taxon>
        <taxon>Endopterygota</taxon>
        <taxon>Diptera</taxon>
        <taxon>Nematocera</taxon>
        <taxon>Culicoidea</taxon>
        <taxon>Culicidae</taxon>
        <taxon>Anophelinae</taxon>
        <taxon>Anopheles</taxon>
    </lineage>
</organism>
<feature type="region of interest" description="Disordered" evidence="1">
    <location>
        <begin position="121"/>
        <end position="143"/>
    </location>
</feature>
<sequence length="143" mass="16876">MDAPRKQRNPKYLIVDEDQKNDTLEPNLHDMIVREEDVIEDQEEFHIEFDDSLSESQIESTMSDGLAENLQEQSQDVYLEEIRQQCNVTEEKRKRKNSVYPNGQLRVKDDDQIYEAEGGCPTYEEEIIPTPNPWMDRKDSVIR</sequence>
<reference evidence="2" key="2">
    <citation type="submission" date="2020-05" db="UniProtKB">
        <authorList>
            <consortium name="EnsemblMetazoa"/>
        </authorList>
    </citation>
    <scope>IDENTIFICATION</scope>
    <source>
        <strain evidence="2">FAR1</strain>
    </source>
</reference>